<dbReference type="OrthoDB" id="9794876at2"/>
<dbReference type="CDD" id="cd20736">
    <property type="entry name" value="PoNe_Nuclease"/>
    <property type="match status" value="1"/>
</dbReference>
<dbReference type="HAMAP" id="MF_00048">
    <property type="entry name" value="UPF0102"/>
    <property type="match status" value="1"/>
</dbReference>
<dbReference type="NCBIfam" id="NF009150">
    <property type="entry name" value="PRK12497.1-3"/>
    <property type="match status" value="1"/>
</dbReference>
<dbReference type="AlphaFoldDB" id="A0A3E1J0Z8"/>
<evidence type="ECO:0000313" key="4">
    <source>
        <dbReference type="Proteomes" id="UP000259221"/>
    </source>
</evidence>
<dbReference type="GO" id="GO:0003676">
    <property type="term" value="F:nucleic acid binding"/>
    <property type="evidence" value="ECO:0007669"/>
    <property type="project" value="InterPro"/>
</dbReference>
<dbReference type="Gene3D" id="3.40.1350.10">
    <property type="match status" value="1"/>
</dbReference>
<evidence type="ECO:0000256" key="1">
    <source>
        <dbReference type="ARBA" id="ARBA00006738"/>
    </source>
</evidence>
<comment type="similarity">
    <text evidence="1 2">Belongs to the UPF0102 family.</text>
</comment>
<keyword evidence="3" id="KW-0540">Nuclease</keyword>
<gene>
    <name evidence="3" type="ORF">AXE77_00460</name>
</gene>
<evidence type="ECO:0000313" key="3">
    <source>
        <dbReference type="EMBL" id="RFD80036.1"/>
    </source>
</evidence>
<dbReference type="InterPro" id="IPR011335">
    <property type="entry name" value="Restrct_endonuc-II-like"/>
</dbReference>
<dbReference type="PANTHER" id="PTHR34039">
    <property type="entry name" value="UPF0102 PROTEIN YRAN"/>
    <property type="match status" value="1"/>
</dbReference>
<organism evidence="3 4">
    <name type="scientific">Gardnerella vaginalis</name>
    <dbReference type="NCBI Taxonomy" id="2702"/>
    <lineage>
        <taxon>Bacteria</taxon>
        <taxon>Bacillati</taxon>
        <taxon>Actinomycetota</taxon>
        <taxon>Actinomycetes</taxon>
        <taxon>Bifidobacteriales</taxon>
        <taxon>Bifidobacteriaceae</taxon>
        <taxon>Gardnerella</taxon>
    </lineage>
</organism>
<proteinExistence type="inferred from homology"/>
<dbReference type="InterPro" id="IPR003509">
    <property type="entry name" value="UPF0102_YraN-like"/>
</dbReference>
<dbReference type="GO" id="GO:0004519">
    <property type="term" value="F:endonuclease activity"/>
    <property type="evidence" value="ECO:0007669"/>
    <property type="project" value="UniProtKB-KW"/>
</dbReference>
<dbReference type="Proteomes" id="UP000259221">
    <property type="component" value="Unassembled WGS sequence"/>
</dbReference>
<keyword evidence="3" id="KW-0255">Endonuclease</keyword>
<dbReference type="NCBIfam" id="NF009154">
    <property type="entry name" value="PRK12497.3-3"/>
    <property type="match status" value="1"/>
</dbReference>
<comment type="caution">
    <text evidence="3">The sequence shown here is derived from an EMBL/GenBank/DDBJ whole genome shotgun (WGS) entry which is preliminary data.</text>
</comment>
<dbReference type="SUPFAM" id="SSF52980">
    <property type="entry name" value="Restriction endonuclease-like"/>
    <property type="match status" value="1"/>
</dbReference>
<dbReference type="Pfam" id="PF02021">
    <property type="entry name" value="UPF0102"/>
    <property type="match status" value="1"/>
</dbReference>
<dbReference type="EMBL" id="LRTV01000001">
    <property type="protein sequence ID" value="RFD80036.1"/>
    <property type="molecule type" value="Genomic_DNA"/>
</dbReference>
<reference evidence="3 4" key="1">
    <citation type="submission" date="2016-02" db="EMBL/GenBank/DDBJ databases">
        <authorList>
            <person name="Alioto T."/>
            <person name="Alioto T."/>
        </authorList>
    </citation>
    <scope>NUCLEOTIDE SEQUENCE [LARGE SCALE GENOMIC DNA]</scope>
    <source>
        <strain evidence="3 4">NR010</strain>
    </source>
</reference>
<protein>
    <recommendedName>
        <fullName evidence="2">UPF0102 protein AXE77_00460</fullName>
    </recommendedName>
</protein>
<dbReference type="PANTHER" id="PTHR34039:SF1">
    <property type="entry name" value="UPF0102 PROTEIN YRAN"/>
    <property type="match status" value="1"/>
</dbReference>
<name>A0A3E1J0Z8_GARVA</name>
<keyword evidence="3" id="KW-0378">Hydrolase</keyword>
<accession>A0A3E1J0Z8</accession>
<dbReference type="InterPro" id="IPR011856">
    <property type="entry name" value="tRNA_endonuc-like_dom_sf"/>
</dbReference>
<sequence length="194" mass="22475">MTTQKRIIDSEIIALDDIEDVTDVTDVTDIEDVATVQELLREKLEQVAQELQDSAYDSKSLGKLGENYATLRLMQQGWHVLDTNWHAHHGELDIVMLTPEQTVVFVEVKTRRTTQYGTPLEAITRQKRSKLRETGMQWIKEFGKNIPHYRIRFDAVSILIINKHTYPDSAYELQAREEIENNQPIQFIHIPGAF</sequence>
<dbReference type="RefSeq" id="WP_116711628.1">
    <property type="nucleotide sequence ID" value="NZ_LRTV01000001.1"/>
</dbReference>
<evidence type="ECO:0000256" key="2">
    <source>
        <dbReference type="HAMAP-Rule" id="MF_00048"/>
    </source>
</evidence>